<dbReference type="PROSITE" id="PS50994">
    <property type="entry name" value="INTEGRASE"/>
    <property type="match status" value="1"/>
</dbReference>
<dbReference type="InterPro" id="IPR036397">
    <property type="entry name" value="RNaseH_sf"/>
</dbReference>
<dbReference type="InterPro" id="IPR012337">
    <property type="entry name" value="RNaseH-like_sf"/>
</dbReference>
<feature type="non-terminal residue" evidence="3">
    <location>
        <position position="1"/>
    </location>
</feature>
<proteinExistence type="predicted"/>
<feature type="compositionally biased region" description="Low complexity" evidence="1">
    <location>
        <begin position="409"/>
        <end position="421"/>
    </location>
</feature>
<dbReference type="EMBL" id="JAYWVC010000273">
    <property type="protein sequence ID" value="MED7827814.1"/>
    <property type="molecule type" value="Genomic_DNA"/>
</dbReference>
<dbReference type="SUPFAM" id="SSF53098">
    <property type="entry name" value="Ribonuclease H-like"/>
    <property type="match status" value="1"/>
</dbReference>
<gene>
    <name evidence="3" type="ORF">VXC91_39470</name>
</gene>
<organism evidence="3 4">
    <name type="scientific">Streptomyces chiangmaiensis</name>
    <dbReference type="NCBI Taxonomy" id="766497"/>
    <lineage>
        <taxon>Bacteria</taxon>
        <taxon>Bacillati</taxon>
        <taxon>Actinomycetota</taxon>
        <taxon>Actinomycetes</taxon>
        <taxon>Kitasatosporales</taxon>
        <taxon>Streptomycetaceae</taxon>
        <taxon>Streptomyces</taxon>
    </lineage>
</organism>
<evidence type="ECO:0000313" key="4">
    <source>
        <dbReference type="Proteomes" id="UP001333996"/>
    </source>
</evidence>
<protein>
    <submittedName>
        <fullName evidence="3">Transposase</fullName>
    </submittedName>
</protein>
<evidence type="ECO:0000259" key="2">
    <source>
        <dbReference type="PROSITE" id="PS50994"/>
    </source>
</evidence>
<dbReference type="Proteomes" id="UP001333996">
    <property type="component" value="Unassembled WGS sequence"/>
</dbReference>
<dbReference type="Gene3D" id="3.30.420.10">
    <property type="entry name" value="Ribonuclease H-like superfamily/Ribonuclease H"/>
    <property type="match status" value="1"/>
</dbReference>
<feature type="region of interest" description="Disordered" evidence="1">
    <location>
        <begin position="392"/>
        <end position="469"/>
    </location>
</feature>
<sequence>PFRRCLPGRFPAGGGASPGQVVALDTTPLPVKVRESVFGDPVSVMLTIALDLFTHSIVAFRLTLVSDTSVDIAMLLRDVMLPLPMREGWDGDMEWPYPGVPAALVAQFAGHRVAALPFFAPETVTTDHGSPYKNHHVVEAERTLGCNILAARTLRPTDKFAVERAFSAINSLLLEHLLGFTGADVADRGADPEADAALTMSQMEHLIATWVVKIWQNRILGEYAPAWGPGEDHSPNSLFAAAMQQGGFALQIPRPELYYGLLKAHYVRIHPRRGVKIGGLWYHAVVLDDPRFHVPSTRGGRHEGKWVIRSDRRDRRTVFFQDDMEPDRWHVLRWSGVPPEGEIPAFSDRAAEALLAEARRRGLAPRSDAELLPVLLELLGSAIPVALWPTQMTKRERSRRSRQHAQTEAAAADRAPAAASGRGRDAEVLAWPEQARTVQDRVDADRHRRREAATAGRRPAPPPRLGEVLRRRTLFLLPLDEDEPEAVARSEERR</sequence>
<reference evidence="3" key="1">
    <citation type="submission" date="2024-01" db="EMBL/GenBank/DDBJ databases">
        <title>First draft genome sequence data of TA4-1, the type strain of Gram-positive actinobacterium Streptomyces chiangmaiensis.</title>
        <authorList>
            <person name="Yasawong M."/>
            <person name="Nantapong N."/>
        </authorList>
    </citation>
    <scope>NUCLEOTIDE SEQUENCE</scope>
    <source>
        <strain evidence="3">TA4-1</strain>
    </source>
</reference>
<accession>A0ABU7FXM0</accession>
<evidence type="ECO:0000313" key="3">
    <source>
        <dbReference type="EMBL" id="MED7827814.1"/>
    </source>
</evidence>
<evidence type="ECO:0000256" key="1">
    <source>
        <dbReference type="SAM" id="MobiDB-lite"/>
    </source>
</evidence>
<keyword evidence="4" id="KW-1185">Reference proteome</keyword>
<dbReference type="InterPro" id="IPR001584">
    <property type="entry name" value="Integrase_cat-core"/>
</dbReference>
<comment type="caution">
    <text evidence="3">The sequence shown here is derived from an EMBL/GenBank/DDBJ whole genome shotgun (WGS) entry which is preliminary data.</text>
</comment>
<feature type="domain" description="Integrase catalytic" evidence="2">
    <location>
        <begin position="14"/>
        <end position="243"/>
    </location>
</feature>
<name>A0ABU7FXM0_9ACTN</name>